<keyword evidence="1" id="KW-0677">Repeat</keyword>
<dbReference type="AlphaFoldDB" id="A0A177C9P7"/>
<dbReference type="OrthoDB" id="539213at2759"/>
<dbReference type="InterPro" id="IPR036770">
    <property type="entry name" value="Ankyrin_rpt-contain_sf"/>
</dbReference>
<dbReference type="InterPro" id="IPR051165">
    <property type="entry name" value="Multifunctional_ANK_Repeat"/>
</dbReference>
<dbReference type="PROSITE" id="PS50088">
    <property type="entry name" value="ANK_REPEAT"/>
    <property type="match status" value="2"/>
</dbReference>
<dbReference type="GeneID" id="28762070"/>
<accession>A0A177C9P7</accession>
<dbReference type="PANTHER" id="PTHR24123">
    <property type="entry name" value="ANKYRIN REPEAT-CONTAINING"/>
    <property type="match status" value="1"/>
</dbReference>
<dbReference type="EMBL" id="KV441553">
    <property type="protein sequence ID" value="OAG04373.1"/>
    <property type="molecule type" value="Genomic_DNA"/>
</dbReference>
<dbReference type="Gene3D" id="1.25.40.20">
    <property type="entry name" value="Ankyrin repeat-containing domain"/>
    <property type="match status" value="2"/>
</dbReference>
<keyword evidence="2 3" id="KW-0040">ANK repeat</keyword>
<gene>
    <name evidence="4" type="ORF">CC84DRAFT_1164860</name>
</gene>
<dbReference type="InParanoid" id="A0A177C9P7"/>
<feature type="repeat" description="ANK" evidence="3">
    <location>
        <begin position="415"/>
        <end position="447"/>
    </location>
</feature>
<dbReference type="InterPro" id="IPR002110">
    <property type="entry name" value="Ankyrin_rpt"/>
</dbReference>
<dbReference type="STRING" id="1460663.A0A177C9P7"/>
<evidence type="ECO:0000256" key="1">
    <source>
        <dbReference type="ARBA" id="ARBA00022737"/>
    </source>
</evidence>
<dbReference type="PROSITE" id="PS50297">
    <property type="entry name" value="ANK_REP_REGION"/>
    <property type="match status" value="1"/>
</dbReference>
<dbReference type="PANTHER" id="PTHR24123:SF33">
    <property type="entry name" value="PROTEIN HOS4"/>
    <property type="match status" value="1"/>
</dbReference>
<dbReference type="RefSeq" id="XP_018034738.1">
    <property type="nucleotide sequence ID" value="XM_018178584.1"/>
</dbReference>
<evidence type="ECO:0000256" key="2">
    <source>
        <dbReference type="ARBA" id="ARBA00023043"/>
    </source>
</evidence>
<evidence type="ECO:0000313" key="5">
    <source>
        <dbReference type="Proteomes" id="UP000077069"/>
    </source>
</evidence>
<organism evidence="4 5">
    <name type="scientific">Paraphaeosphaeria sporulosa</name>
    <dbReference type="NCBI Taxonomy" id="1460663"/>
    <lineage>
        <taxon>Eukaryota</taxon>
        <taxon>Fungi</taxon>
        <taxon>Dikarya</taxon>
        <taxon>Ascomycota</taxon>
        <taxon>Pezizomycotina</taxon>
        <taxon>Dothideomycetes</taxon>
        <taxon>Pleosporomycetidae</taxon>
        <taxon>Pleosporales</taxon>
        <taxon>Massarineae</taxon>
        <taxon>Didymosphaeriaceae</taxon>
        <taxon>Paraphaeosphaeria</taxon>
    </lineage>
</organism>
<dbReference type="Pfam" id="PF12796">
    <property type="entry name" value="Ank_2"/>
    <property type="match status" value="1"/>
</dbReference>
<evidence type="ECO:0000313" key="4">
    <source>
        <dbReference type="EMBL" id="OAG04373.1"/>
    </source>
</evidence>
<dbReference type="SMART" id="SM00248">
    <property type="entry name" value="ANK"/>
    <property type="match status" value="5"/>
</dbReference>
<proteinExistence type="predicted"/>
<name>A0A177C9P7_9PLEO</name>
<dbReference type="Proteomes" id="UP000077069">
    <property type="component" value="Unassembled WGS sequence"/>
</dbReference>
<keyword evidence="5" id="KW-1185">Reference proteome</keyword>
<evidence type="ECO:0000256" key="3">
    <source>
        <dbReference type="PROSITE-ProRule" id="PRU00023"/>
    </source>
</evidence>
<sequence>MAACVGNLDISRVLLEAGACADYATLPYGYHELDNIWIGGWNANWSQTKYHSVSPEQSAIQIALERGDKAMFELLIQYGACLPNNRPCVCLRREDISLSRHILPAISGRADSKPLKPIPCPCRVDYEEACENDDNWMYKDCWAQKANESVWNPLFNAAKGKNRELFTRVLTAATTDQMPWMTTRCVVECIKAFDASFLDLLFSSKTCSRSPRVFRQLMLLAVKNNAQSALQDILQNHEFSAQDLGVGLAHAAVYLKERVIQAFLDAGSWPDDSVGAHIWPNGYPPLDKEEDTAYQISVLRHTLTIYNHPFAPIIYNHYQKFASRAQEPQLRTHFIQAYAIAIRCGDIHLGQMLAKAVGINAVLYRALPTLVPNEDRCYVSAVRLAVRFKRYDFVDWLLENGAEVEIATNSSHGPLAHSSLQIASKDGKISLVGTLLNKSADVNARPAKYHGATALQFAAMNGHFEIANLLINAGADLTAPPGVFEGRSAIEGAAEAGRMDMARPTIGGPYLGRGSTVITLSLR</sequence>
<protein>
    <submittedName>
        <fullName evidence="4">Ankyrin</fullName>
    </submittedName>
</protein>
<feature type="repeat" description="ANK" evidence="3">
    <location>
        <begin position="450"/>
        <end position="482"/>
    </location>
</feature>
<dbReference type="SUPFAM" id="SSF48403">
    <property type="entry name" value="Ankyrin repeat"/>
    <property type="match status" value="1"/>
</dbReference>
<reference evidence="4 5" key="1">
    <citation type="submission" date="2016-05" db="EMBL/GenBank/DDBJ databases">
        <title>Comparative analysis of secretome profiles of manganese(II)-oxidizing ascomycete fungi.</title>
        <authorList>
            <consortium name="DOE Joint Genome Institute"/>
            <person name="Zeiner C.A."/>
            <person name="Purvine S.O."/>
            <person name="Zink E.M."/>
            <person name="Wu S."/>
            <person name="Pasa-Tolic L."/>
            <person name="Chaput D.L."/>
            <person name="Haridas S."/>
            <person name="Grigoriev I.V."/>
            <person name="Santelli C.M."/>
            <person name="Hansel C.M."/>
        </authorList>
    </citation>
    <scope>NUCLEOTIDE SEQUENCE [LARGE SCALE GENOMIC DNA]</scope>
    <source>
        <strain evidence="4 5">AP3s5-JAC2a</strain>
    </source>
</reference>